<reference evidence="1 2" key="1">
    <citation type="submission" date="2019-04" db="EMBL/GenBank/DDBJ databases">
        <title>An improved genome assembly and genetic linkage map for asparagus bean, Vigna unguiculata ssp. sesquipedialis.</title>
        <authorList>
            <person name="Xia Q."/>
            <person name="Zhang R."/>
            <person name="Dong Y."/>
        </authorList>
    </citation>
    <scope>NUCLEOTIDE SEQUENCE [LARGE SCALE GENOMIC DNA]</scope>
    <source>
        <tissue evidence="1">Leaf</tissue>
    </source>
</reference>
<evidence type="ECO:0000313" key="2">
    <source>
        <dbReference type="Proteomes" id="UP000501690"/>
    </source>
</evidence>
<name>A0A4D6LS51_VIGUN</name>
<dbReference type="Proteomes" id="UP000501690">
    <property type="component" value="Linkage Group LG4"/>
</dbReference>
<keyword evidence="2" id="KW-1185">Reference proteome</keyword>
<accession>A0A4D6LS51</accession>
<dbReference type="EMBL" id="CP039348">
    <property type="protein sequence ID" value="QCD91762.1"/>
    <property type="molecule type" value="Genomic_DNA"/>
</dbReference>
<protein>
    <submittedName>
        <fullName evidence="1">Uncharacterized protein</fullName>
    </submittedName>
</protein>
<gene>
    <name evidence="1" type="ORF">DEO72_LG4g2730</name>
</gene>
<evidence type="ECO:0000313" key="1">
    <source>
        <dbReference type="EMBL" id="QCD91762.1"/>
    </source>
</evidence>
<organism evidence="1 2">
    <name type="scientific">Vigna unguiculata</name>
    <name type="common">Cowpea</name>
    <dbReference type="NCBI Taxonomy" id="3917"/>
    <lineage>
        <taxon>Eukaryota</taxon>
        <taxon>Viridiplantae</taxon>
        <taxon>Streptophyta</taxon>
        <taxon>Embryophyta</taxon>
        <taxon>Tracheophyta</taxon>
        <taxon>Spermatophyta</taxon>
        <taxon>Magnoliopsida</taxon>
        <taxon>eudicotyledons</taxon>
        <taxon>Gunneridae</taxon>
        <taxon>Pentapetalae</taxon>
        <taxon>rosids</taxon>
        <taxon>fabids</taxon>
        <taxon>Fabales</taxon>
        <taxon>Fabaceae</taxon>
        <taxon>Papilionoideae</taxon>
        <taxon>50 kb inversion clade</taxon>
        <taxon>NPAAA clade</taxon>
        <taxon>indigoferoid/millettioid clade</taxon>
        <taxon>Phaseoleae</taxon>
        <taxon>Vigna</taxon>
    </lineage>
</organism>
<sequence length="113" mass="12889">MVPRNSKNFAGTLQILDKCRNFAGRFLINLITLQKLCRWSLITLRTLQIVPQNFKNFAGRFLINLITLQVPDKVRNFAGRSLINLRTLQVVPHNSKNFAGRSLINSRTLQVGP</sequence>
<proteinExistence type="predicted"/>
<dbReference type="AlphaFoldDB" id="A0A4D6LS51"/>